<dbReference type="GO" id="GO:0006825">
    <property type="term" value="P:copper ion transport"/>
    <property type="evidence" value="ECO:0007669"/>
    <property type="project" value="InterPro"/>
</dbReference>
<evidence type="ECO:0000256" key="6">
    <source>
        <dbReference type="SAM" id="MobiDB-lite"/>
    </source>
</evidence>
<feature type="transmembrane region" description="Helical" evidence="7">
    <location>
        <begin position="176"/>
        <end position="194"/>
    </location>
</feature>
<evidence type="ECO:0000313" key="10">
    <source>
        <dbReference type="Proteomes" id="UP000572635"/>
    </source>
</evidence>
<reference evidence="9 10" key="1">
    <citation type="submission" date="2020-08" db="EMBL/GenBank/DDBJ databases">
        <title>Sequencing the genomes of 1000 actinobacteria strains.</title>
        <authorList>
            <person name="Klenk H.-P."/>
        </authorList>
    </citation>
    <scope>NUCLEOTIDE SEQUENCE [LARGE SCALE GENOMIC DNA]</scope>
    <source>
        <strain evidence="9 10">DSM 44551</strain>
    </source>
</reference>
<organism evidence="9 10">
    <name type="scientific">Nocardiopsis composta</name>
    <dbReference type="NCBI Taxonomy" id="157465"/>
    <lineage>
        <taxon>Bacteria</taxon>
        <taxon>Bacillati</taxon>
        <taxon>Actinomycetota</taxon>
        <taxon>Actinomycetes</taxon>
        <taxon>Streptosporangiales</taxon>
        <taxon>Nocardiopsidaceae</taxon>
        <taxon>Nocardiopsis</taxon>
    </lineage>
</organism>
<feature type="transmembrane region" description="Helical" evidence="7">
    <location>
        <begin position="614"/>
        <end position="635"/>
    </location>
</feature>
<feature type="transmembrane region" description="Helical" evidence="7">
    <location>
        <begin position="449"/>
        <end position="470"/>
    </location>
</feature>
<feature type="transmembrane region" description="Helical" evidence="7">
    <location>
        <begin position="496"/>
        <end position="517"/>
    </location>
</feature>
<evidence type="ECO:0000256" key="7">
    <source>
        <dbReference type="SAM" id="Phobius"/>
    </source>
</evidence>
<evidence type="ECO:0000313" key="9">
    <source>
        <dbReference type="EMBL" id="MBB5435563.1"/>
    </source>
</evidence>
<comment type="subcellular location">
    <subcellularLocation>
        <location evidence="1">Cell membrane</location>
        <topology evidence="1">Multi-pass membrane protein</topology>
    </subcellularLocation>
</comment>
<dbReference type="InterPro" id="IPR032694">
    <property type="entry name" value="CopC/D"/>
</dbReference>
<accession>A0A7W8VGV8</accession>
<dbReference type="RefSeq" id="WP_184398455.1">
    <property type="nucleotide sequence ID" value="NZ_BAAAJD010000180.1"/>
</dbReference>
<feature type="transmembrane region" description="Helical" evidence="7">
    <location>
        <begin position="21"/>
        <end position="50"/>
    </location>
</feature>
<dbReference type="Pfam" id="PF05425">
    <property type="entry name" value="CopD"/>
    <property type="match status" value="1"/>
</dbReference>
<feature type="domain" description="Copper resistance protein D" evidence="8">
    <location>
        <begin position="243"/>
        <end position="340"/>
    </location>
</feature>
<dbReference type="InterPro" id="IPR008457">
    <property type="entry name" value="Cu-R_CopD_dom"/>
</dbReference>
<dbReference type="PANTHER" id="PTHR34820:SF4">
    <property type="entry name" value="INNER MEMBRANE PROTEIN YEBZ"/>
    <property type="match status" value="1"/>
</dbReference>
<keyword evidence="4 7" id="KW-1133">Transmembrane helix</keyword>
<feature type="transmembrane region" description="Helical" evidence="7">
    <location>
        <begin position="529"/>
        <end position="548"/>
    </location>
</feature>
<feature type="transmembrane region" description="Helical" evidence="7">
    <location>
        <begin position="414"/>
        <end position="437"/>
    </location>
</feature>
<feature type="transmembrane region" description="Helical" evidence="7">
    <location>
        <begin position="283"/>
        <end position="301"/>
    </location>
</feature>
<feature type="transmembrane region" description="Helical" evidence="7">
    <location>
        <begin position="560"/>
        <end position="583"/>
    </location>
</feature>
<evidence type="ECO:0000256" key="5">
    <source>
        <dbReference type="ARBA" id="ARBA00023136"/>
    </source>
</evidence>
<dbReference type="InterPro" id="IPR019108">
    <property type="entry name" value="Caa3_assmbl_CtaG-rel"/>
</dbReference>
<dbReference type="EMBL" id="JACHDB010000002">
    <property type="protein sequence ID" value="MBB5435563.1"/>
    <property type="molecule type" value="Genomic_DNA"/>
</dbReference>
<feature type="transmembrane region" description="Helical" evidence="7">
    <location>
        <begin position="206"/>
        <end position="230"/>
    </location>
</feature>
<evidence type="ECO:0000256" key="4">
    <source>
        <dbReference type="ARBA" id="ARBA00022989"/>
    </source>
</evidence>
<name>A0A7W8VGV8_9ACTN</name>
<keyword evidence="5 7" id="KW-0472">Membrane</keyword>
<feature type="transmembrane region" description="Helical" evidence="7">
    <location>
        <begin position="250"/>
        <end position="271"/>
    </location>
</feature>
<protein>
    <submittedName>
        <fullName evidence="9">Putative copper resistance protein D</fullName>
    </submittedName>
</protein>
<feature type="transmembrane region" description="Helical" evidence="7">
    <location>
        <begin position="322"/>
        <end position="340"/>
    </location>
</feature>
<dbReference type="AlphaFoldDB" id="A0A7W8VGV8"/>
<dbReference type="GO" id="GO:0005886">
    <property type="term" value="C:plasma membrane"/>
    <property type="evidence" value="ECO:0007669"/>
    <property type="project" value="UniProtKB-SubCell"/>
</dbReference>
<evidence type="ECO:0000256" key="2">
    <source>
        <dbReference type="ARBA" id="ARBA00022475"/>
    </source>
</evidence>
<dbReference type="PANTHER" id="PTHR34820">
    <property type="entry name" value="INNER MEMBRANE PROTEIN YEBZ"/>
    <property type="match status" value="1"/>
</dbReference>
<evidence type="ECO:0000256" key="1">
    <source>
        <dbReference type="ARBA" id="ARBA00004651"/>
    </source>
</evidence>
<keyword evidence="3 7" id="KW-0812">Transmembrane</keyword>
<feature type="transmembrane region" description="Helical" evidence="7">
    <location>
        <begin position="70"/>
        <end position="90"/>
    </location>
</feature>
<feature type="transmembrane region" description="Helical" evidence="7">
    <location>
        <begin position="152"/>
        <end position="169"/>
    </location>
</feature>
<evidence type="ECO:0000256" key="3">
    <source>
        <dbReference type="ARBA" id="ARBA00022692"/>
    </source>
</evidence>
<keyword evidence="10" id="KW-1185">Reference proteome</keyword>
<feature type="region of interest" description="Disordered" evidence="6">
    <location>
        <begin position="640"/>
        <end position="661"/>
    </location>
</feature>
<evidence type="ECO:0000259" key="8">
    <source>
        <dbReference type="Pfam" id="PF05425"/>
    </source>
</evidence>
<sequence>MAPPETRQSSDARGRGVETAAIIAVTAAAVCAITLIIALVAGGAVTAQVIPGLPDAGSLTRWGLPVSRVLGNLAGALTVGLLLLAAVLLPSAKGAIGAQATGYVRAASWTALVWAAASGARLVFELSNIMGQVPSQILGNELTSYAGEIAEGRSLMFVILLATAVALFGRTVDSAAGAMLLLGAALFGLLPPALTGHAAASGNHELAVTGLALHLVAISVWVGGLAALTFHGLRAAPDDAPVAAERFSRIALWAYIGVAISGTASALSRLYSVEQLFTTPYGLIMLAKIGLFAVLGAVGWAHRRSTVQRIGDGAGRVLFARLAGVELAVMGAVMGLSTALSRTAPPPVDESAVDPATAILGFPVPPPMSVQTLLTLWRPDLFFIMLVVVLGGLYAAGVVRLGRRGDSWPWSRVVSWYAGLAVIVAALLSGFATYSMVLFSSHMLQHMAISMLVPVLLVLGGPVTLALRALKPAARRGDRGPREWLNAFLQSRYSHIVTHPAVATAVFVLSPYALYFSPLFGTLMNNHTGHLFMNVHFLLSGFLFYWIIIGVDPGPRKMPYLLRIVLLLLAMGMHAFLGIGIMMQSEPIAMDYYGNFDIPWSQDVGDDQYQGGGIAWAVGEIPTLLVTVALVRQWAKDEERTERRRERHSRRGGSEDADLDAYNAYLQELERRSKQRGD</sequence>
<feature type="transmembrane region" description="Helical" evidence="7">
    <location>
        <begin position="102"/>
        <end position="124"/>
    </location>
</feature>
<dbReference type="Proteomes" id="UP000572635">
    <property type="component" value="Unassembled WGS sequence"/>
</dbReference>
<gene>
    <name evidence="9" type="ORF">HDA36_005711</name>
</gene>
<feature type="transmembrane region" description="Helical" evidence="7">
    <location>
        <begin position="381"/>
        <end position="402"/>
    </location>
</feature>
<proteinExistence type="predicted"/>
<dbReference type="Pfam" id="PF09678">
    <property type="entry name" value="Caa3_CtaG"/>
    <property type="match status" value="1"/>
</dbReference>
<keyword evidence="2" id="KW-1003">Cell membrane</keyword>
<comment type="caution">
    <text evidence="9">The sequence shown here is derived from an EMBL/GenBank/DDBJ whole genome shotgun (WGS) entry which is preliminary data.</text>
</comment>